<dbReference type="EMBL" id="AGWJ02000033">
    <property type="protein sequence ID" value="EHO78821.1"/>
    <property type="molecule type" value="Genomic_DNA"/>
</dbReference>
<dbReference type="InterPro" id="IPR010182">
    <property type="entry name" value="ArgE/DapE"/>
</dbReference>
<keyword evidence="5" id="KW-0378">Hydrolase</keyword>
<comment type="similarity">
    <text evidence="3">Belongs to the peptidase M20A family.</text>
</comment>
<keyword evidence="10" id="KW-1185">Reference proteome</keyword>
<reference evidence="9 10" key="1">
    <citation type="submission" date="2012-07" db="EMBL/GenBank/DDBJ databases">
        <title>The Genome Sequence of Fusobacterium ulcerans 12_1B.</title>
        <authorList>
            <consortium name="The Broad Institute Genome Sequencing Platform"/>
            <person name="Earl A."/>
            <person name="Ward D."/>
            <person name="Feldgarden M."/>
            <person name="Gevers D."/>
            <person name="Strauss J."/>
            <person name="Ambrose C.E."/>
            <person name="Allen-Vercoe E."/>
            <person name="Walker B."/>
            <person name="Young S.K."/>
            <person name="Zeng Q."/>
            <person name="Gargeya S."/>
            <person name="Fitzgerald M."/>
            <person name="Haas B."/>
            <person name="Abouelleil A."/>
            <person name="Alvarado L."/>
            <person name="Arachchi H.M."/>
            <person name="Berlin A.M."/>
            <person name="Chapman S.B."/>
            <person name="Goldberg J."/>
            <person name="Griggs A."/>
            <person name="Gujja S."/>
            <person name="Hansen M."/>
            <person name="Howarth C."/>
            <person name="Imamovic A."/>
            <person name="Larimer J."/>
            <person name="McCowen C."/>
            <person name="Montmayeur A."/>
            <person name="Murphy C."/>
            <person name="Neiman D."/>
            <person name="Pearson M."/>
            <person name="Priest M."/>
            <person name="Roberts A."/>
            <person name="Saif S."/>
            <person name="Shea T."/>
            <person name="Sisk P."/>
            <person name="Sykes S."/>
            <person name="Wortman J."/>
            <person name="Nusbaum C."/>
            <person name="Birren B."/>
        </authorList>
    </citation>
    <scope>NUCLEOTIDE SEQUENCE [LARGE SCALE GENOMIC DNA]</scope>
    <source>
        <strain evidence="9 10">12_1B</strain>
    </source>
</reference>
<dbReference type="PANTHER" id="PTHR43808:SF32">
    <property type="entry name" value="ARGE_DAPE-RELATED DEACYLASE"/>
    <property type="match status" value="1"/>
</dbReference>
<dbReference type="PANTHER" id="PTHR43808">
    <property type="entry name" value="ACETYLORNITHINE DEACETYLASE"/>
    <property type="match status" value="1"/>
</dbReference>
<feature type="domain" description="Peptidase M20 dimerisation" evidence="8">
    <location>
        <begin position="175"/>
        <end position="275"/>
    </location>
</feature>
<dbReference type="GO" id="GO:0016787">
    <property type="term" value="F:hydrolase activity"/>
    <property type="evidence" value="ECO:0007669"/>
    <property type="project" value="UniProtKB-KW"/>
</dbReference>
<dbReference type="RefSeq" id="WP_008698769.1">
    <property type="nucleotide sequence ID" value="NZ_KE161011.1"/>
</dbReference>
<organism evidence="9 10">
    <name type="scientific">Fusobacterium ulcerans 12-1B</name>
    <dbReference type="NCBI Taxonomy" id="457404"/>
    <lineage>
        <taxon>Bacteria</taxon>
        <taxon>Fusobacteriati</taxon>
        <taxon>Fusobacteriota</taxon>
        <taxon>Fusobacteriia</taxon>
        <taxon>Fusobacteriales</taxon>
        <taxon>Fusobacteriaceae</taxon>
        <taxon>Fusobacterium</taxon>
    </lineage>
</organism>
<dbReference type="Pfam" id="PF01546">
    <property type="entry name" value="Peptidase_M20"/>
    <property type="match status" value="1"/>
</dbReference>
<proteinExistence type="inferred from homology"/>
<dbReference type="InterPro" id="IPR002933">
    <property type="entry name" value="Peptidase_M20"/>
</dbReference>
<name>H1PX05_9FUSO</name>
<keyword evidence="4" id="KW-0479">Metal-binding</keyword>
<evidence type="ECO:0000256" key="7">
    <source>
        <dbReference type="ARBA" id="ARBA00023285"/>
    </source>
</evidence>
<dbReference type="InterPro" id="IPR050072">
    <property type="entry name" value="Peptidase_M20A"/>
</dbReference>
<dbReference type="Gene3D" id="3.30.70.360">
    <property type="match status" value="1"/>
</dbReference>
<dbReference type="GO" id="GO:0046872">
    <property type="term" value="F:metal ion binding"/>
    <property type="evidence" value="ECO:0007669"/>
    <property type="project" value="UniProtKB-KW"/>
</dbReference>
<sequence>MKNRVFNNIDVIELTKKMVTFDTYVTKRKAEILNYIKGILSTETSAEINIYNEDKENPYLIAHLKSKRPEFTLMLEGHVDVVSPEGMVVEPFNPHENGDILTGRGVTDMKSGCAAMLAAFAAASKSTERKGDIYLVYTTDEEYAGAEVIEIMEKKLIPNCDFVMIAEPTDEVLCIAHKGNAWVDVEFFGKSAHASTPELGINSIYMASEFICRYKKYTDELYAKQEDEIHGKPTLNVGVINGGTEPNIVPAYTKVRLDKRYLPGDNIENFIKEIEIVTEECKKENPEFNSKINIVVDCSAVILDRNNDILKEVRTAIGEKCELGVFPGWGEGGYINKYGLPVVYFGPGDVKYAHTKDEQCSISQIIRVTEAYYNVIKKLCLK</sequence>
<dbReference type="SUPFAM" id="SSF55031">
    <property type="entry name" value="Bacterial exopeptidase dimerisation domain"/>
    <property type="match status" value="1"/>
</dbReference>
<evidence type="ECO:0000256" key="5">
    <source>
        <dbReference type="ARBA" id="ARBA00022801"/>
    </source>
</evidence>
<comment type="cofactor">
    <cofactor evidence="1">
        <name>Co(2+)</name>
        <dbReference type="ChEBI" id="CHEBI:48828"/>
    </cofactor>
</comment>
<comment type="cofactor">
    <cofactor evidence="2">
        <name>Zn(2+)</name>
        <dbReference type="ChEBI" id="CHEBI:29105"/>
    </cofactor>
</comment>
<dbReference type="HOGENOM" id="CLU_021802_2_2_0"/>
<dbReference type="AlphaFoldDB" id="H1PX05"/>
<dbReference type="Proteomes" id="UP000003233">
    <property type="component" value="Unassembled WGS sequence"/>
</dbReference>
<dbReference type="InterPro" id="IPR011650">
    <property type="entry name" value="Peptidase_M20_dimer"/>
</dbReference>
<comment type="caution">
    <text evidence="9">The sequence shown here is derived from an EMBL/GenBank/DDBJ whole genome shotgun (WGS) entry which is preliminary data.</text>
</comment>
<evidence type="ECO:0000313" key="10">
    <source>
        <dbReference type="Proteomes" id="UP000003233"/>
    </source>
</evidence>
<evidence type="ECO:0000256" key="1">
    <source>
        <dbReference type="ARBA" id="ARBA00001941"/>
    </source>
</evidence>
<dbReference type="SUPFAM" id="SSF53187">
    <property type="entry name" value="Zn-dependent exopeptidases"/>
    <property type="match status" value="1"/>
</dbReference>
<dbReference type="BioCyc" id="FSP457404-HMP:GTSQ-2990-MONOMER"/>
<evidence type="ECO:0000256" key="3">
    <source>
        <dbReference type="ARBA" id="ARBA00006247"/>
    </source>
</evidence>
<evidence type="ECO:0000313" key="9">
    <source>
        <dbReference type="EMBL" id="EHO78821.1"/>
    </source>
</evidence>
<gene>
    <name evidence="9" type="ORF">HMPREF0402_02948</name>
</gene>
<evidence type="ECO:0000259" key="8">
    <source>
        <dbReference type="Pfam" id="PF07687"/>
    </source>
</evidence>
<dbReference type="Gene3D" id="3.40.630.10">
    <property type="entry name" value="Zn peptidases"/>
    <property type="match status" value="1"/>
</dbReference>
<dbReference type="NCBIfam" id="TIGR01910">
    <property type="entry name" value="DapE-ArgE"/>
    <property type="match status" value="1"/>
</dbReference>
<accession>H1PX05</accession>
<dbReference type="Pfam" id="PF07687">
    <property type="entry name" value="M20_dimer"/>
    <property type="match status" value="1"/>
</dbReference>
<dbReference type="InterPro" id="IPR036264">
    <property type="entry name" value="Bact_exopeptidase_dim_dom"/>
</dbReference>
<evidence type="ECO:0000256" key="4">
    <source>
        <dbReference type="ARBA" id="ARBA00022723"/>
    </source>
</evidence>
<evidence type="ECO:0000256" key="6">
    <source>
        <dbReference type="ARBA" id="ARBA00022833"/>
    </source>
</evidence>
<keyword evidence="6" id="KW-0862">Zinc</keyword>
<evidence type="ECO:0000256" key="2">
    <source>
        <dbReference type="ARBA" id="ARBA00001947"/>
    </source>
</evidence>
<protein>
    <submittedName>
        <fullName evidence="9">ArgE/DapE family peptidase</fullName>
    </submittedName>
</protein>
<dbReference type="PATRIC" id="fig|457404.5.peg.3309"/>
<keyword evidence="7" id="KW-0170">Cobalt</keyword>